<proteinExistence type="predicted"/>
<evidence type="ECO:0000313" key="1">
    <source>
        <dbReference type="EMBL" id="KGB22942.1"/>
    </source>
</evidence>
<dbReference type="EMBL" id="JOKM01000071">
    <property type="protein sequence ID" value="KGB22942.1"/>
    <property type="molecule type" value="Genomic_DNA"/>
</dbReference>
<gene>
    <name evidence="1" type="ORF">AtDm6_1811</name>
</gene>
<dbReference type="AlphaFoldDB" id="A0A094YNJ5"/>
<protein>
    <submittedName>
        <fullName evidence="1">Uncharacterized protein</fullName>
    </submittedName>
</protein>
<evidence type="ECO:0000313" key="2">
    <source>
        <dbReference type="Proteomes" id="UP000029448"/>
    </source>
</evidence>
<dbReference type="STRING" id="104102.AtDm6_1811"/>
<accession>A0A094YNJ5</accession>
<dbReference type="PATRIC" id="fig|104102.7.peg.1791"/>
<dbReference type="Proteomes" id="UP000029448">
    <property type="component" value="Unassembled WGS sequence"/>
</dbReference>
<name>A0A094YNJ5_9PROT</name>
<organism evidence="1 2">
    <name type="scientific">Acetobacter tropicalis</name>
    <dbReference type="NCBI Taxonomy" id="104102"/>
    <lineage>
        <taxon>Bacteria</taxon>
        <taxon>Pseudomonadati</taxon>
        <taxon>Pseudomonadota</taxon>
        <taxon>Alphaproteobacteria</taxon>
        <taxon>Acetobacterales</taxon>
        <taxon>Acetobacteraceae</taxon>
        <taxon>Acetobacter</taxon>
    </lineage>
</organism>
<sequence>MAFMTVISTVFLQVTYYRILTCSPPPQCTKGEEALKSFL</sequence>
<reference evidence="1 2" key="1">
    <citation type="submission" date="2014-06" db="EMBL/GenBank/DDBJ databases">
        <title>Functional and comparative genomic analyses of the Drosophila gut microbiota identify candidate symbiosis factors.</title>
        <authorList>
            <person name="Newell P.D."/>
            <person name="Chaston J.M."/>
            <person name="Douglas A.E."/>
        </authorList>
    </citation>
    <scope>NUCLEOTIDE SEQUENCE [LARGE SCALE GENOMIC DNA]</scope>
    <source>
        <strain evidence="1 2">DmCS_006</strain>
    </source>
</reference>
<keyword evidence="2" id="KW-1185">Reference proteome</keyword>
<comment type="caution">
    <text evidence="1">The sequence shown here is derived from an EMBL/GenBank/DDBJ whole genome shotgun (WGS) entry which is preliminary data.</text>
</comment>